<organism evidence="8">
    <name type="scientific">Hydatigena taeniaeformis</name>
    <name type="common">Feline tapeworm</name>
    <name type="synonym">Taenia taeniaeformis</name>
    <dbReference type="NCBI Taxonomy" id="6205"/>
    <lineage>
        <taxon>Eukaryota</taxon>
        <taxon>Metazoa</taxon>
        <taxon>Spiralia</taxon>
        <taxon>Lophotrochozoa</taxon>
        <taxon>Platyhelminthes</taxon>
        <taxon>Cestoda</taxon>
        <taxon>Eucestoda</taxon>
        <taxon>Cyclophyllidea</taxon>
        <taxon>Taeniidae</taxon>
        <taxon>Hydatigera</taxon>
    </lineage>
</organism>
<dbReference type="Gene3D" id="6.10.140.1230">
    <property type="match status" value="1"/>
</dbReference>
<evidence type="ECO:0000313" key="8">
    <source>
        <dbReference type="WBParaSite" id="TTAC_0000019301-mRNA-1"/>
    </source>
</evidence>
<dbReference type="Pfam" id="PF25880">
    <property type="entry name" value="WHD_CHMP7_1st"/>
    <property type="match status" value="1"/>
</dbReference>
<feature type="region of interest" description="Disordered" evidence="5">
    <location>
        <begin position="399"/>
        <end position="419"/>
    </location>
</feature>
<dbReference type="PANTHER" id="PTHR22761:SF10">
    <property type="entry name" value="GH13992P"/>
    <property type="match status" value="1"/>
</dbReference>
<dbReference type="AlphaFoldDB" id="A0A0R3WHZ9"/>
<feature type="coiled-coil region" evidence="4">
    <location>
        <begin position="289"/>
        <end position="319"/>
    </location>
</feature>
<keyword evidence="7" id="KW-1185">Reference proteome</keyword>
<dbReference type="GO" id="GO:0009898">
    <property type="term" value="C:cytoplasmic side of plasma membrane"/>
    <property type="evidence" value="ECO:0007669"/>
    <property type="project" value="TreeGrafter"/>
</dbReference>
<evidence type="ECO:0000256" key="5">
    <source>
        <dbReference type="SAM" id="MobiDB-lite"/>
    </source>
</evidence>
<proteinExistence type="inferred from homology"/>
<evidence type="ECO:0000256" key="1">
    <source>
        <dbReference type="ARBA" id="ARBA00004177"/>
    </source>
</evidence>
<evidence type="ECO:0000256" key="2">
    <source>
        <dbReference type="ARBA" id="ARBA00006190"/>
    </source>
</evidence>
<evidence type="ECO:0000256" key="4">
    <source>
        <dbReference type="SAM" id="Coils"/>
    </source>
</evidence>
<keyword evidence="3" id="KW-0967">Endosome</keyword>
<keyword evidence="4" id="KW-0175">Coiled coil</keyword>
<reference evidence="6 7" key="2">
    <citation type="submission" date="2018-11" db="EMBL/GenBank/DDBJ databases">
        <authorList>
            <consortium name="Pathogen Informatics"/>
        </authorList>
    </citation>
    <scope>NUCLEOTIDE SEQUENCE [LARGE SCALE GENOMIC DNA]</scope>
</reference>
<reference evidence="8" key="1">
    <citation type="submission" date="2017-02" db="UniProtKB">
        <authorList>
            <consortium name="WormBaseParasite"/>
        </authorList>
    </citation>
    <scope>IDENTIFICATION</scope>
</reference>
<dbReference type="GO" id="GO:0005771">
    <property type="term" value="C:multivesicular body"/>
    <property type="evidence" value="ECO:0007669"/>
    <property type="project" value="TreeGrafter"/>
</dbReference>
<dbReference type="STRING" id="6205.A0A0R3WHZ9"/>
<evidence type="ECO:0000256" key="3">
    <source>
        <dbReference type="ARBA" id="ARBA00022753"/>
    </source>
</evidence>
<dbReference type="GO" id="GO:0000815">
    <property type="term" value="C:ESCRT III complex"/>
    <property type="evidence" value="ECO:0007669"/>
    <property type="project" value="TreeGrafter"/>
</dbReference>
<dbReference type="Proteomes" id="UP000274429">
    <property type="component" value="Unassembled WGS sequence"/>
</dbReference>
<sequence>MEKFELPDVWTDDDEIYKLFVPIKRPRHIDPVLYDYKVSFWRDLIISYAKHNRVIVVTEASLTKLFKREFQSDGVTYYPTCLHQVLTDMMNNGLLDVVNQGGMFASIINWGVEWVIKKPASWAWAFIQGTDSPNDDLNRRGYESSDTPLYLTEHVMPLCKQFIEHLKSSQESLVHDAHVYTQDDFEEALGTFFKHIPTRLFISSQLSEKGYAKIESSTPVTLVFLLTDKQPINLDPKTLSSIAHLRKTMRQISEDEKRLSSELACRRARVKELARNNQKQVALDLLRRCKHLEAELARKTQHLTQLEALELKLSAAKDNRTVLHAISDASSALKRTTGGIVGLEDAERTIDEIAEAMDDVNSVSNAILSSPDSFLGEVKDEKELTAELEDLLSGKTLPNKRERDLSDQRLPSLPKGEVGELEEGDEILSHFLSSINLNDSQTNQPRPNLDANPAQ</sequence>
<gene>
    <name evidence="6" type="ORF">TTAC_LOCUS194</name>
</gene>
<feature type="region of interest" description="Disordered" evidence="5">
    <location>
        <begin position="436"/>
        <end position="455"/>
    </location>
</feature>
<dbReference type="InterPro" id="IPR005024">
    <property type="entry name" value="Snf7_fam"/>
</dbReference>
<evidence type="ECO:0000313" key="7">
    <source>
        <dbReference type="Proteomes" id="UP000274429"/>
    </source>
</evidence>
<accession>A0A0R3WHZ9</accession>
<dbReference type="Pfam" id="PF03357">
    <property type="entry name" value="Snf7"/>
    <property type="match status" value="1"/>
</dbReference>
<dbReference type="GO" id="GO:0006900">
    <property type="term" value="P:vesicle budding from membrane"/>
    <property type="evidence" value="ECO:0007669"/>
    <property type="project" value="TreeGrafter"/>
</dbReference>
<dbReference type="PANTHER" id="PTHR22761">
    <property type="entry name" value="CHARGED MULTIVESICULAR BODY PROTEIN"/>
    <property type="match status" value="1"/>
</dbReference>
<comment type="similarity">
    <text evidence="2">Belongs to the SNF7 family.</text>
</comment>
<name>A0A0R3WHZ9_HYDTA</name>
<dbReference type="EMBL" id="UYWX01000013">
    <property type="protein sequence ID" value="VDM16056.1"/>
    <property type="molecule type" value="Genomic_DNA"/>
</dbReference>
<dbReference type="OrthoDB" id="10250120at2759"/>
<protein>
    <submittedName>
        <fullName evidence="8">Charged multivesicular body protein 7</fullName>
    </submittedName>
</protein>
<evidence type="ECO:0000313" key="6">
    <source>
        <dbReference type="EMBL" id="VDM16056.1"/>
    </source>
</evidence>
<comment type="subcellular location">
    <subcellularLocation>
        <location evidence="1">Endosome</location>
    </subcellularLocation>
</comment>
<feature type="compositionally biased region" description="Polar residues" evidence="5">
    <location>
        <begin position="436"/>
        <end position="446"/>
    </location>
</feature>
<dbReference type="WBParaSite" id="TTAC_0000019301-mRNA-1">
    <property type="protein sequence ID" value="TTAC_0000019301-mRNA-1"/>
    <property type="gene ID" value="TTAC_0000019301"/>
</dbReference>
<dbReference type="GO" id="GO:0032511">
    <property type="term" value="P:late endosome to vacuole transport via multivesicular body sorting pathway"/>
    <property type="evidence" value="ECO:0007669"/>
    <property type="project" value="TreeGrafter"/>
</dbReference>